<gene>
    <name evidence="1" type="ORF">BM477_03170</name>
</gene>
<proteinExistence type="predicted"/>
<evidence type="ECO:0000313" key="2">
    <source>
        <dbReference type="Proteomes" id="UP000186465"/>
    </source>
</evidence>
<organism evidence="1 2">
    <name type="scientific">Boudabousia marimammalium</name>
    <dbReference type="NCBI Taxonomy" id="156892"/>
    <lineage>
        <taxon>Bacteria</taxon>
        <taxon>Bacillati</taxon>
        <taxon>Actinomycetota</taxon>
        <taxon>Actinomycetes</taxon>
        <taxon>Actinomycetales</taxon>
        <taxon>Actinomycetaceae</taxon>
        <taxon>Boudabousia</taxon>
    </lineage>
</organism>
<sequence>MDETQFVNGLAIPDTHKRVVTKILEALRREDLHLELALEDGELYVEIEDQMRGNLTEMARDLAEVSEAEQDEAISSVLHQVVAYRTEAELFLDEGEEIPVPELSAVVATLLPTIEEGEEFSYAKDLGGDVHAYLLTDTGSGWKLLDDQLVLGMNVADSKLWDSAVAATSQFPVSEVIEVEDDIVAILGSSREFSARALDMVELLDEAQVEYGDEGVFFAIPSPRSVLVLPVRAGSVEADAMRMVEYKNGLLENPDFVDAEGILGDRAYYWSARSEEGTGIICYEHEYTQNGEEYVELVLPDNLWELDSNKRD</sequence>
<dbReference type="Proteomes" id="UP000186465">
    <property type="component" value="Unassembled WGS sequence"/>
</dbReference>
<keyword evidence="2" id="KW-1185">Reference proteome</keyword>
<comment type="caution">
    <text evidence="1">The sequence shown here is derived from an EMBL/GenBank/DDBJ whole genome shotgun (WGS) entry which is preliminary data.</text>
</comment>
<name>A0A1Q5PQM4_9ACTO</name>
<dbReference type="EMBL" id="MPDM01000003">
    <property type="protein sequence ID" value="OKL49921.1"/>
    <property type="molecule type" value="Genomic_DNA"/>
</dbReference>
<protein>
    <submittedName>
        <fullName evidence="1">Uncharacterized protein</fullName>
    </submittedName>
</protein>
<dbReference type="AlphaFoldDB" id="A0A1Q5PQM4"/>
<dbReference type="STRING" id="156892.BM477_03170"/>
<reference evidence="2" key="1">
    <citation type="submission" date="2016-11" db="EMBL/GenBank/DDBJ databases">
        <title>Actinomyces gypaetusis sp. nov. isolated from Gypaetus barbatus in Qinghai Tibet Plateau China.</title>
        <authorList>
            <person name="Meng X."/>
        </authorList>
    </citation>
    <scope>NUCLEOTIDE SEQUENCE [LARGE SCALE GENOMIC DNA]</scope>
    <source>
        <strain evidence="2">DSM 15383</strain>
    </source>
</reference>
<accession>A0A1Q5PQM4</accession>
<evidence type="ECO:0000313" key="1">
    <source>
        <dbReference type="EMBL" id="OKL49921.1"/>
    </source>
</evidence>
<dbReference type="RefSeq" id="WP_075361245.1">
    <property type="nucleotide sequence ID" value="NZ_MPDM01000003.1"/>
</dbReference>